<protein>
    <recommendedName>
        <fullName evidence="2">C2H2-type domain-containing protein</fullName>
    </recommendedName>
</protein>
<comment type="caution">
    <text evidence="3">The sequence shown here is derived from an EMBL/GenBank/DDBJ whole genome shotgun (WGS) entry which is preliminary data.</text>
</comment>
<dbReference type="Gene3D" id="3.30.160.60">
    <property type="entry name" value="Classic Zinc Finger"/>
    <property type="match status" value="1"/>
</dbReference>
<sequence>MSSPPRSPKRNGLILEEQQFVYDEENWPLRSEMPSLTMSPTCSEESLMPATPPNEPNEPILLPGFHFSTTDENVDPAEFHRIAAQLLSGEAVTKRDSGIAEEYTPPVLERHLHLFETRDKRDRHVQQRHNDNREACPECGEEFPANDLPKHLASGLGGCDGMIQASMAPAPEIDEAYRDSTCQSTSQQYWIYDGDLSWNQKKTMTRDSKLDDEVDDEVVEQTMSYVKKLLRRPISESKTESCDLCGESFPTDDDSLAQHIGSHSMDFNEKCHRCDECLIYFANEKDLERHLQSAALNHHCGFTFRHNSPTPCTGHHPPTYFKSSLANDHNLMQKHLWAWELCQLRAHRVTVARLLAERLSPHLSLQDCRRTYLSLLPHISVASNRDSVQTSCSEDVTEMIDTHFSRIISESDGLSNIDEESTEDVRPDSTILANTTKRMSKRKSLVELATKRAAGHRRNRSNPVEYLKQQVARETSRPQSLPMGMAPMVGRLVAV</sequence>
<evidence type="ECO:0000313" key="3">
    <source>
        <dbReference type="EMBL" id="KAK4499948.1"/>
    </source>
</evidence>
<evidence type="ECO:0000256" key="1">
    <source>
        <dbReference type="SAM" id="MobiDB-lite"/>
    </source>
</evidence>
<evidence type="ECO:0000313" key="4">
    <source>
        <dbReference type="Proteomes" id="UP001305779"/>
    </source>
</evidence>
<evidence type="ECO:0000259" key="2">
    <source>
        <dbReference type="Pfam" id="PF12874"/>
    </source>
</evidence>
<feature type="region of interest" description="Disordered" evidence="1">
    <location>
        <begin position="32"/>
        <end position="52"/>
    </location>
</feature>
<feature type="compositionally biased region" description="Polar residues" evidence="1">
    <location>
        <begin position="34"/>
        <end position="44"/>
    </location>
</feature>
<gene>
    <name evidence="3" type="ORF">PRZ48_008134</name>
</gene>
<name>A0ABR0EFR5_ZASCE</name>
<organism evidence="3 4">
    <name type="scientific">Zasmidium cellare</name>
    <name type="common">Wine cellar mold</name>
    <name type="synonym">Racodium cellare</name>
    <dbReference type="NCBI Taxonomy" id="395010"/>
    <lineage>
        <taxon>Eukaryota</taxon>
        <taxon>Fungi</taxon>
        <taxon>Dikarya</taxon>
        <taxon>Ascomycota</taxon>
        <taxon>Pezizomycotina</taxon>
        <taxon>Dothideomycetes</taxon>
        <taxon>Dothideomycetidae</taxon>
        <taxon>Mycosphaerellales</taxon>
        <taxon>Mycosphaerellaceae</taxon>
        <taxon>Zasmidium</taxon>
    </lineage>
</organism>
<dbReference type="EMBL" id="JAXOVC010000006">
    <property type="protein sequence ID" value="KAK4499948.1"/>
    <property type="molecule type" value="Genomic_DNA"/>
</dbReference>
<feature type="domain" description="C2H2-type" evidence="2">
    <location>
        <begin position="273"/>
        <end position="293"/>
    </location>
</feature>
<reference evidence="3 4" key="1">
    <citation type="journal article" date="2023" name="G3 (Bethesda)">
        <title>A chromosome-level genome assembly of Zasmidium syzygii isolated from banana leaves.</title>
        <authorList>
            <person name="van Westerhoven A.C."/>
            <person name="Mehrabi R."/>
            <person name="Talebi R."/>
            <person name="Steentjes M.B.F."/>
            <person name="Corcolon B."/>
            <person name="Chong P.A."/>
            <person name="Kema G.H.J."/>
            <person name="Seidl M.F."/>
        </authorList>
    </citation>
    <scope>NUCLEOTIDE SEQUENCE [LARGE SCALE GENOMIC DNA]</scope>
    <source>
        <strain evidence="3 4">P124</strain>
    </source>
</reference>
<dbReference type="Proteomes" id="UP001305779">
    <property type="component" value="Unassembled WGS sequence"/>
</dbReference>
<proteinExistence type="predicted"/>
<keyword evidence="4" id="KW-1185">Reference proteome</keyword>
<accession>A0ABR0EFR5</accession>
<dbReference type="Pfam" id="PF12874">
    <property type="entry name" value="zf-met"/>
    <property type="match status" value="1"/>
</dbReference>
<dbReference type="InterPro" id="IPR013087">
    <property type="entry name" value="Znf_C2H2_type"/>
</dbReference>